<evidence type="ECO:0000259" key="1">
    <source>
        <dbReference type="Pfam" id="PF03732"/>
    </source>
</evidence>
<sequence>MSNGWPLGLGNMNVRLGMVEISGINVFEPSSLRVYSTSFTSFTSSDLDSESTKSFFCDNNISLGQIINITPGDEGDLYFTDRTSLGELREVRSFQGICIPLIQRVLIRIKLRQGRSDGLHLLTEEAVITVDEAACVRPRKSRRYPGGLTGPLQHFKAAVGLYSKLDYMLCRLFNMSLKEKPLRWFYTIQEASITTLSQLQHLFESNYAHAKERKITVDSLFFFERGTKETLASFYKRFLQEVRKIGNSDPKIVVPAFTSALHIDSKVREELTLYKP</sequence>
<evidence type="ECO:0000313" key="3">
    <source>
        <dbReference type="Proteomes" id="UP000541444"/>
    </source>
</evidence>
<evidence type="ECO:0000313" key="2">
    <source>
        <dbReference type="EMBL" id="KAF6155891.1"/>
    </source>
</evidence>
<comment type="caution">
    <text evidence="2">The sequence shown here is derived from an EMBL/GenBank/DDBJ whole genome shotgun (WGS) entry which is preliminary data.</text>
</comment>
<protein>
    <recommendedName>
        <fullName evidence="1">Retrotransposon gag domain-containing protein</fullName>
    </recommendedName>
</protein>
<name>A0A7J7MLZ9_9MAGN</name>
<dbReference type="InterPro" id="IPR040344">
    <property type="entry name" value="At3g17950-like"/>
</dbReference>
<dbReference type="Pfam" id="PF03732">
    <property type="entry name" value="Retrotrans_gag"/>
    <property type="match status" value="1"/>
</dbReference>
<dbReference type="OrthoDB" id="738796at2759"/>
<dbReference type="EMBL" id="JACGCM010001398">
    <property type="protein sequence ID" value="KAF6155891.1"/>
    <property type="molecule type" value="Genomic_DNA"/>
</dbReference>
<keyword evidence="3" id="KW-1185">Reference proteome</keyword>
<gene>
    <name evidence="2" type="ORF">GIB67_039222</name>
</gene>
<proteinExistence type="predicted"/>
<feature type="domain" description="Retrotransposon gag" evidence="1">
    <location>
        <begin position="171"/>
        <end position="260"/>
    </location>
</feature>
<accession>A0A7J7MLZ9</accession>
<dbReference type="AlphaFoldDB" id="A0A7J7MLZ9"/>
<dbReference type="PANTHER" id="PTHR33544">
    <property type="entry name" value="DUF4005 DOMAIN-CONTAINING PROTEIN-RELATED"/>
    <property type="match status" value="1"/>
</dbReference>
<dbReference type="PANTHER" id="PTHR33544:SF14">
    <property type="entry name" value="PROTEIN, PUTATIVE-RELATED"/>
    <property type="match status" value="1"/>
</dbReference>
<dbReference type="InterPro" id="IPR005162">
    <property type="entry name" value="Retrotrans_gag_dom"/>
</dbReference>
<dbReference type="Proteomes" id="UP000541444">
    <property type="component" value="Unassembled WGS sequence"/>
</dbReference>
<reference evidence="2 3" key="1">
    <citation type="journal article" date="2020" name="IScience">
        <title>Genome Sequencing of the Endangered Kingdonia uniflora (Circaeasteraceae, Ranunculales) Reveals Potential Mechanisms of Evolutionary Specialization.</title>
        <authorList>
            <person name="Sun Y."/>
            <person name="Deng T."/>
            <person name="Zhang A."/>
            <person name="Moore M.J."/>
            <person name="Landis J.B."/>
            <person name="Lin N."/>
            <person name="Zhang H."/>
            <person name="Zhang X."/>
            <person name="Huang J."/>
            <person name="Zhang X."/>
            <person name="Sun H."/>
            <person name="Wang H."/>
        </authorList>
    </citation>
    <scope>NUCLEOTIDE SEQUENCE [LARGE SCALE GENOMIC DNA]</scope>
    <source>
        <strain evidence="2">TB1705</strain>
        <tissue evidence="2">Leaf</tissue>
    </source>
</reference>
<organism evidence="2 3">
    <name type="scientific">Kingdonia uniflora</name>
    <dbReference type="NCBI Taxonomy" id="39325"/>
    <lineage>
        <taxon>Eukaryota</taxon>
        <taxon>Viridiplantae</taxon>
        <taxon>Streptophyta</taxon>
        <taxon>Embryophyta</taxon>
        <taxon>Tracheophyta</taxon>
        <taxon>Spermatophyta</taxon>
        <taxon>Magnoliopsida</taxon>
        <taxon>Ranunculales</taxon>
        <taxon>Circaeasteraceae</taxon>
        <taxon>Kingdonia</taxon>
    </lineage>
</organism>